<reference evidence="9" key="1">
    <citation type="submission" date="2025-04" db="UniProtKB">
        <authorList>
            <consortium name="RefSeq"/>
        </authorList>
    </citation>
    <scope>IDENTIFICATION</scope>
    <source>
        <tissue evidence="9">Whole insect</tissue>
    </source>
</reference>
<feature type="compositionally biased region" description="Polar residues" evidence="5">
    <location>
        <begin position="52"/>
        <end position="65"/>
    </location>
</feature>
<feature type="region of interest" description="Disordered" evidence="5">
    <location>
        <begin position="1"/>
        <end position="29"/>
    </location>
</feature>
<feature type="transmembrane region" description="Helical" evidence="6">
    <location>
        <begin position="328"/>
        <end position="346"/>
    </location>
</feature>
<protein>
    <submittedName>
        <fullName evidence="9">Protein lifeguard 2-like</fullName>
    </submittedName>
</protein>
<evidence type="ECO:0000256" key="6">
    <source>
        <dbReference type="SAM" id="Phobius"/>
    </source>
</evidence>
<dbReference type="InterPro" id="IPR006214">
    <property type="entry name" value="Bax_inhibitor_1-related"/>
</dbReference>
<reference evidence="7" key="2">
    <citation type="submission" date="2025-05" db="UniProtKB">
        <authorList>
            <consortium name="EnsemblMetazoa"/>
        </authorList>
    </citation>
    <scope>IDENTIFICATION</scope>
</reference>
<feature type="transmembrane region" description="Helical" evidence="6">
    <location>
        <begin position="269"/>
        <end position="293"/>
    </location>
</feature>
<dbReference type="Proteomes" id="UP001652700">
    <property type="component" value="Unplaced"/>
</dbReference>
<evidence type="ECO:0000313" key="7">
    <source>
        <dbReference type="EnsemblMetazoa" id="XP_050516004.1"/>
    </source>
</evidence>
<feature type="region of interest" description="Disordered" evidence="5">
    <location>
        <begin position="44"/>
        <end position="65"/>
    </location>
</feature>
<feature type="transmembrane region" description="Helical" evidence="6">
    <location>
        <begin position="244"/>
        <end position="263"/>
    </location>
</feature>
<sequence length="390" mass="44018">MIPSDIAIDIDDDDFEENGQSSLERRESIKTDTEECKISIVIPVTTEDESKPSTSSAEPHSSQNPLEIAIKLTRDSRLTSLEDLDQQLTQEQIMLFQEFVRIQSRTKVTTTEIAVGSNVLDVHTEIPDVSLYPPPPYASHENSRQIYMQHSTTYSGPAPSYSEMYVTFTSERLRNQFVRKVYSILSIQLMITFGFVLLTVLYEPVKTFVSKTPVLPYLSMATLVGLLILLSCSVPMRRHYPLNAILLLIFTLAFTYTMAYVACQYSDKAVLYATGGTAIVCSSIMILAWLNFFDITTWKFFLMAAFLIVILVGVVMTVIFSFVGGSQVFSIIFGLVMTVFFSIYLLYDTQKLLGGGRIALSEEEYILGAISLYVDIMLIFNYIMLLCLRR</sequence>
<keyword evidence="3 6" id="KW-1133">Transmembrane helix</keyword>
<keyword evidence="8" id="KW-1185">Reference proteome</keyword>
<evidence type="ECO:0000256" key="4">
    <source>
        <dbReference type="ARBA" id="ARBA00023136"/>
    </source>
</evidence>
<organism evidence="9">
    <name type="scientific">Diabrotica virgifera virgifera</name>
    <name type="common">western corn rootworm</name>
    <dbReference type="NCBI Taxonomy" id="50390"/>
    <lineage>
        <taxon>Eukaryota</taxon>
        <taxon>Metazoa</taxon>
        <taxon>Ecdysozoa</taxon>
        <taxon>Arthropoda</taxon>
        <taxon>Hexapoda</taxon>
        <taxon>Insecta</taxon>
        <taxon>Pterygota</taxon>
        <taxon>Neoptera</taxon>
        <taxon>Endopterygota</taxon>
        <taxon>Coleoptera</taxon>
        <taxon>Polyphaga</taxon>
        <taxon>Cucujiformia</taxon>
        <taxon>Chrysomeloidea</taxon>
        <taxon>Chrysomelidae</taxon>
        <taxon>Galerucinae</taxon>
        <taxon>Diabroticina</taxon>
        <taxon>Diabroticites</taxon>
        <taxon>Diabrotica</taxon>
    </lineage>
</organism>
<dbReference type="EnsemblMetazoa" id="XM_050660047.1">
    <property type="protein sequence ID" value="XP_050516004.1"/>
    <property type="gene ID" value="LOC126890890"/>
</dbReference>
<dbReference type="GO" id="GO:0005794">
    <property type="term" value="C:Golgi apparatus"/>
    <property type="evidence" value="ECO:0007669"/>
    <property type="project" value="TreeGrafter"/>
</dbReference>
<evidence type="ECO:0000313" key="9">
    <source>
        <dbReference type="RefSeq" id="XP_028146530.1"/>
    </source>
</evidence>
<dbReference type="PANTHER" id="PTHR23291">
    <property type="entry name" value="BAX INHIBITOR-RELATED"/>
    <property type="match status" value="1"/>
</dbReference>
<comment type="subcellular location">
    <subcellularLocation>
        <location evidence="1">Membrane</location>
        <topology evidence="1">Multi-pass membrane protein</topology>
    </subcellularLocation>
</comment>
<dbReference type="OrthoDB" id="6624577at2759"/>
<evidence type="ECO:0000256" key="3">
    <source>
        <dbReference type="ARBA" id="ARBA00022989"/>
    </source>
</evidence>
<keyword evidence="2 6" id="KW-0812">Transmembrane</keyword>
<keyword evidence="4 6" id="KW-0472">Membrane</keyword>
<dbReference type="AlphaFoldDB" id="A0A6P7GRT8"/>
<feature type="compositionally biased region" description="Acidic residues" evidence="5">
    <location>
        <begin position="8"/>
        <end position="17"/>
    </location>
</feature>
<dbReference type="GO" id="GO:2001234">
    <property type="term" value="P:negative regulation of apoptotic signaling pathway"/>
    <property type="evidence" value="ECO:0007669"/>
    <property type="project" value="TreeGrafter"/>
</dbReference>
<evidence type="ECO:0000256" key="1">
    <source>
        <dbReference type="ARBA" id="ARBA00004141"/>
    </source>
</evidence>
<accession>A0A6P7GRT8</accession>
<evidence type="ECO:0000313" key="8">
    <source>
        <dbReference type="Proteomes" id="UP001652700"/>
    </source>
</evidence>
<dbReference type="InParanoid" id="A0A6P7GRT8"/>
<dbReference type="RefSeq" id="XP_028146530.1">
    <property type="nucleotide sequence ID" value="XM_028290729.1"/>
</dbReference>
<evidence type="ECO:0000256" key="2">
    <source>
        <dbReference type="ARBA" id="ARBA00022692"/>
    </source>
</evidence>
<dbReference type="PANTHER" id="PTHR23291:SF127">
    <property type="entry name" value="PROTEIN LIFEGUARD 1-LIKE"/>
    <property type="match status" value="1"/>
</dbReference>
<feature type="transmembrane region" description="Helical" evidence="6">
    <location>
        <begin position="181"/>
        <end position="202"/>
    </location>
</feature>
<feature type="transmembrane region" description="Helical" evidence="6">
    <location>
        <begin position="214"/>
        <end position="232"/>
    </location>
</feature>
<dbReference type="GO" id="GO:0005783">
    <property type="term" value="C:endoplasmic reticulum"/>
    <property type="evidence" value="ECO:0007669"/>
    <property type="project" value="TreeGrafter"/>
</dbReference>
<feature type="transmembrane region" description="Helical" evidence="6">
    <location>
        <begin position="366"/>
        <end position="385"/>
    </location>
</feature>
<dbReference type="Pfam" id="PF01027">
    <property type="entry name" value="Bax1-I"/>
    <property type="match status" value="1"/>
</dbReference>
<gene>
    <name evidence="9" type="primary">LOC114340017</name>
</gene>
<dbReference type="GO" id="GO:0016020">
    <property type="term" value="C:membrane"/>
    <property type="evidence" value="ECO:0007669"/>
    <property type="project" value="UniProtKB-SubCell"/>
</dbReference>
<evidence type="ECO:0000256" key="5">
    <source>
        <dbReference type="SAM" id="MobiDB-lite"/>
    </source>
</evidence>
<feature type="transmembrane region" description="Helical" evidence="6">
    <location>
        <begin position="300"/>
        <end position="322"/>
    </location>
</feature>
<proteinExistence type="predicted"/>
<name>A0A6P7GRT8_DIAVI</name>